<dbReference type="GO" id="GO:0016740">
    <property type="term" value="F:transferase activity"/>
    <property type="evidence" value="ECO:0007669"/>
    <property type="project" value="UniProtKB-KW"/>
</dbReference>
<evidence type="ECO:0000313" key="2">
    <source>
        <dbReference type="EMBL" id="QJA98711.1"/>
    </source>
</evidence>
<sequence length="237" mass="27694">MQAIQAVESYVDEMVVVDMQSTDETRSVLAKLDVRILDGTWVAGMHERCLEANFDLHSRCSYDIIWFFEADEVFSDSLAREVARWIDPEGIEQISVPRLQLEQNFQRCRWYPEYVHRIFSKGTATKAGHTLDYKGSVQRVPTSAGFLWDLSNCFRDNWLQREKNQAELWGGMHRYRCVPFHFTMAPVEMCTGEPETRLLNQEQWTWTRSPFDLPDSLKSLVGVTDYRIYLRGMGFLS</sequence>
<dbReference type="InterPro" id="IPR029044">
    <property type="entry name" value="Nucleotide-diphossugar_trans"/>
</dbReference>
<dbReference type="EMBL" id="MT143602">
    <property type="protein sequence ID" value="QJA98711.1"/>
    <property type="molecule type" value="Genomic_DNA"/>
</dbReference>
<dbReference type="SUPFAM" id="SSF53448">
    <property type="entry name" value="Nucleotide-diphospho-sugar transferases"/>
    <property type="match status" value="1"/>
</dbReference>
<dbReference type="AlphaFoldDB" id="A0A6M3M0W6"/>
<name>A0A6M3M0W6_9ZZZZ</name>
<dbReference type="Gene3D" id="3.90.550.10">
    <property type="entry name" value="Spore Coat Polysaccharide Biosynthesis Protein SpsA, Chain A"/>
    <property type="match status" value="1"/>
</dbReference>
<dbReference type="Pfam" id="PF00535">
    <property type="entry name" value="Glycos_transf_2"/>
    <property type="match status" value="1"/>
</dbReference>
<gene>
    <name evidence="2" type="ORF">MM171A01625_0009</name>
</gene>
<proteinExistence type="predicted"/>
<keyword evidence="2" id="KW-0808">Transferase</keyword>
<feature type="domain" description="Glycosyltransferase 2-like" evidence="1">
    <location>
        <begin position="8"/>
        <end position="118"/>
    </location>
</feature>
<accession>A0A6M3M0W6</accession>
<organism evidence="2">
    <name type="scientific">viral metagenome</name>
    <dbReference type="NCBI Taxonomy" id="1070528"/>
    <lineage>
        <taxon>unclassified sequences</taxon>
        <taxon>metagenomes</taxon>
        <taxon>organismal metagenomes</taxon>
    </lineage>
</organism>
<evidence type="ECO:0000259" key="1">
    <source>
        <dbReference type="Pfam" id="PF00535"/>
    </source>
</evidence>
<reference evidence="2" key="1">
    <citation type="submission" date="2020-03" db="EMBL/GenBank/DDBJ databases">
        <title>The deep terrestrial virosphere.</title>
        <authorList>
            <person name="Holmfeldt K."/>
            <person name="Nilsson E."/>
            <person name="Simone D."/>
            <person name="Lopez-Fernandez M."/>
            <person name="Wu X."/>
            <person name="de Brujin I."/>
            <person name="Lundin D."/>
            <person name="Andersson A."/>
            <person name="Bertilsson S."/>
            <person name="Dopson M."/>
        </authorList>
    </citation>
    <scope>NUCLEOTIDE SEQUENCE</scope>
    <source>
        <strain evidence="2">MM171A01625</strain>
    </source>
</reference>
<dbReference type="InterPro" id="IPR001173">
    <property type="entry name" value="Glyco_trans_2-like"/>
</dbReference>
<protein>
    <submittedName>
        <fullName evidence="2">Putative glycosyltransferase</fullName>
    </submittedName>
</protein>